<dbReference type="GO" id="GO:0003677">
    <property type="term" value="F:DNA binding"/>
    <property type="evidence" value="ECO:0007669"/>
    <property type="project" value="UniProtKB-KW"/>
</dbReference>
<accession>A0A443PEX8</accession>
<evidence type="ECO:0000256" key="8">
    <source>
        <dbReference type="SAM" id="MobiDB-lite"/>
    </source>
</evidence>
<dbReference type="PROSITE" id="PS51032">
    <property type="entry name" value="AP2_ERF"/>
    <property type="match status" value="1"/>
</dbReference>
<comment type="subcellular location">
    <subcellularLocation>
        <location evidence="1">Nucleus</location>
    </subcellularLocation>
</comment>
<feature type="compositionally biased region" description="Acidic residues" evidence="8">
    <location>
        <begin position="199"/>
        <end position="208"/>
    </location>
</feature>
<dbReference type="InterPro" id="IPR001471">
    <property type="entry name" value="AP2/ERF_dom"/>
</dbReference>
<organism evidence="10 11">
    <name type="scientific">Cinnamomum micranthum f. kanehirae</name>
    <dbReference type="NCBI Taxonomy" id="337451"/>
    <lineage>
        <taxon>Eukaryota</taxon>
        <taxon>Viridiplantae</taxon>
        <taxon>Streptophyta</taxon>
        <taxon>Embryophyta</taxon>
        <taxon>Tracheophyta</taxon>
        <taxon>Spermatophyta</taxon>
        <taxon>Magnoliopsida</taxon>
        <taxon>Magnoliidae</taxon>
        <taxon>Laurales</taxon>
        <taxon>Lauraceae</taxon>
        <taxon>Cinnamomum</taxon>
    </lineage>
</organism>
<keyword evidence="2" id="KW-0805">Transcription regulation</keyword>
<evidence type="ECO:0000256" key="1">
    <source>
        <dbReference type="ARBA" id="ARBA00004123"/>
    </source>
</evidence>
<keyword evidence="6" id="KW-0539">Nucleus</keyword>
<dbReference type="SMART" id="SM00380">
    <property type="entry name" value="AP2"/>
    <property type="match status" value="1"/>
</dbReference>
<feature type="region of interest" description="Disordered" evidence="8">
    <location>
        <begin position="189"/>
        <end position="216"/>
    </location>
</feature>
<sequence length="216" mass="22843">MHSHGRGNSARATCRPTTLGPTTLSAPALPTHTSQTPPPSPRPTAATSSTTRGGKHPSYRGIRPRNGKWVTEIREPGKSTRIWLGTFPTAEMAAAAYDVAAYALKGKDAVLNFPESVHSNPVPTSTSPSAIQAASAAAAAARLPKRPGEEITWSESCDQTMGGGEEFMDEEALFAMPKLLESMAEGMLLSPPRINSTGSDEDSPDYSDGESLWSYG</sequence>
<keyword evidence="11" id="KW-1185">Reference proteome</keyword>
<feature type="compositionally biased region" description="Basic residues" evidence="8">
    <location>
        <begin position="53"/>
        <end position="66"/>
    </location>
</feature>
<evidence type="ECO:0000256" key="5">
    <source>
        <dbReference type="ARBA" id="ARBA00023163"/>
    </source>
</evidence>
<feature type="domain" description="AP2/ERF" evidence="9">
    <location>
        <begin position="58"/>
        <end position="114"/>
    </location>
</feature>
<evidence type="ECO:0000313" key="10">
    <source>
        <dbReference type="EMBL" id="RWR89346.1"/>
    </source>
</evidence>
<dbReference type="AlphaFoldDB" id="A0A443PEX8"/>
<evidence type="ECO:0000256" key="2">
    <source>
        <dbReference type="ARBA" id="ARBA00023015"/>
    </source>
</evidence>
<dbReference type="Proteomes" id="UP000283530">
    <property type="component" value="Unassembled WGS sequence"/>
</dbReference>
<evidence type="ECO:0000256" key="3">
    <source>
        <dbReference type="ARBA" id="ARBA00023125"/>
    </source>
</evidence>
<dbReference type="FunFam" id="3.30.730.10:FF:000001">
    <property type="entry name" value="Ethylene-responsive transcription factor 2"/>
    <property type="match status" value="1"/>
</dbReference>
<evidence type="ECO:0000256" key="6">
    <source>
        <dbReference type="ARBA" id="ARBA00023242"/>
    </source>
</evidence>
<dbReference type="InterPro" id="IPR036955">
    <property type="entry name" value="AP2/ERF_dom_sf"/>
</dbReference>
<comment type="similarity">
    <text evidence="7">Belongs to the AP2/ERF transcription factor family. ERF subfamily.</text>
</comment>
<gene>
    <name evidence="10" type="ORF">CKAN_01840000</name>
</gene>
<reference evidence="10 11" key="1">
    <citation type="journal article" date="2019" name="Nat. Plants">
        <title>Stout camphor tree genome fills gaps in understanding of flowering plant genome evolution.</title>
        <authorList>
            <person name="Chaw S.M."/>
            <person name="Liu Y.C."/>
            <person name="Wu Y.W."/>
            <person name="Wang H.Y."/>
            <person name="Lin C.I."/>
            <person name="Wu C.S."/>
            <person name="Ke H.M."/>
            <person name="Chang L.Y."/>
            <person name="Hsu C.Y."/>
            <person name="Yang H.T."/>
            <person name="Sudianto E."/>
            <person name="Hsu M.H."/>
            <person name="Wu K.P."/>
            <person name="Wang L.N."/>
            <person name="Leebens-Mack J.H."/>
            <person name="Tsai I.J."/>
        </authorList>
    </citation>
    <scope>NUCLEOTIDE SEQUENCE [LARGE SCALE GENOMIC DNA]</scope>
    <source>
        <strain evidence="11">cv. Chaw 1501</strain>
        <tissue evidence="10">Young leaves</tissue>
    </source>
</reference>
<dbReference type="CDD" id="cd00018">
    <property type="entry name" value="AP2"/>
    <property type="match status" value="1"/>
</dbReference>
<keyword evidence="5" id="KW-0804">Transcription</keyword>
<evidence type="ECO:0000313" key="11">
    <source>
        <dbReference type="Proteomes" id="UP000283530"/>
    </source>
</evidence>
<dbReference type="EMBL" id="QPKB01000007">
    <property type="protein sequence ID" value="RWR89346.1"/>
    <property type="molecule type" value="Genomic_DNA"/>
</dbReference>
<dbReference type="PANTHER" id="PTHR31839">
    <property type="entry name" value="DEHYDRATION-RESPONSIVE ELEMENT-BINDING PROTEIN 1D"/>
    <property type="match status" value="1"/>
</dbReference>
<comment type="caution">
    <text evidence="10">The sequence shown here is derived from an EMBL/GenBank/DDBJ whole genome shotgun (WGS) entry which is preliminary data.</text>
</comment>
<dbReference type="Gene3D" id="3.30.730.10">
    <property type="entry name" value="AP2/ERF domain"/>
    <property type="match status" value="1"/>
</dbReference>
<evidence type="ECO:0000259" key="9">
    <source>
        <dbReference type="PROSITE" id="PS51032"/>
    </source>
</evidence>
<feature type="region of interest" description="Disordered" evidence="8">
    <location>
        <begin position="1"/>
        <end position="68"/>
    </location>
</feature>
<dbReference type="PANTHER" id="PTHR31839:SF85">
    <property type="entry name" value="AP2_ERF DOMAIN-CONTAINING PROTEIN"/>
    <property type="match status" value="1"/>
</dbReference>
<feature type="compositionally biased region" description="Polar residues" evidence="8">
    <location>
        <begin position="15"/>
        <end position="25"/>
    </location>
</feature>
<name>A0A443PEX8_9MAGN</name>
<dbReference type="OrthoDB" id="1932364at2759"/>
<keyword evidence="3" id="KW-0238">DNA-binding</keyword>
<protein>
    <submittedName>
        <fullName evidence="10">Ethylene-responsive transcription factor ERF026-like protein</fullName>
    </submittedName>
</protein>
<proteinExistence type="inferred from homology"/>
<keyword evidence="4" id="KW-0010">Activator</keyword>
<dbReference type="GO" id="GO:0005634">
    <property type="term" value="C:nucleus"/>
    <property type="evidence" value="ECO:0007669"/>
    <property type="project" value="UniProtKB-SubCell"/>
</dbReference>
<dbReference type="Pfam" id="PF00847">
    <property type="entry name" value="AP2"/>
    <property type="match status" value="1"/>
</dbReference>
<dbReference type="InterPro" id="IPR016177">
    <property type="entry name" value="DNA-bd_dom_sf"/>
</dbReference>
<dbReference type="GO" id="GO:0003700">
    <property type="term" value="F:DNA-binding transcription factor activity"/>
    <property type="evidence" value="ECO:0007669"/>
    <property type="project" value="InterPro"/>
</dbReference>
<evidence type="ECO:0000256" key="7">
    <source>
        <dbReference type="ARBA" id="ARBA00024343"/>
    </source>
</evidence>
<dbReference type="InterPro" id="IPR045277">
    <property type="entry name" value="DRE1A-I"/>
</dbReference>
<feature type="compositionally biased region" description="Low complexity" evidence="8">
    <location>
        <begin position="43"/>
        <end position="52"/>
    </location>
</feature>
<dbReference type="SUPFAM" id="SSF54171">
    <property type="entry name" value="DNA-binding domain"/>
    <property type="match status" value="1"/>
</dbReference>
<evidence type="ECO:0000256" key="4">
    <source>
        <dbReference type="ARBA" id="ARBA00023159"/>
    </source>
</evidence>